<name>A0AAD2A131_9LAMI</name>
<sequence length="197" mass="23067">MVNSKAFYTGWEEVVLSNEKGRREVHYYLKRSGVSGADLVVVGKEKNLRHMSYYYEIKDNKSLLSTLKCSSLLKLRTRREVINWLNTIVPDVHPRPSYQFDSLMLSKDSHKLDTDIIKDVQMWKPGHKAEFLWLGSPWSCRKRRRHYESFCRNGVKISVHEFVYVLAEEGKRLVAYLDDMYEDSRGNKMVVILASNA</sequence>
<keyword evidence="2" id="KW-1185">Reference proteome</keyword>
<protein>
    <submittedName>
        <fullName evidence="1">Uncharacterized protein</fullName>
    </submittedName>
</protein>
<evidence type="ECO:0000313" key="1">
    <source>
        <dbReference type="EMBL" id="CAI9779089.1"/>
    </source>
</evidence>
<dbReference type="AlphaFoldDB" id="A0AAD2A131"/>
<organism evidence="1 2">
    <name type="scientific">Fraxinus pennsylvanica</name>
    <dbReference type="NCBI Taxonomy" id="56036"/>
    <lineage>
        <taxon>Eukaryota</taxon>
        <taxon>Viridiplantae</taxon>
        <taxon>Streptophyta</taxon>
        <taxon>Embryophyta</taxon>
        <taxon>Tracheophyta</taxon>
        <taxon>Spermatophyta</taxon>
        <taxon>Magnoliopsida</taxon>
        <taxon>eudicotyledons</taxon>
        <taxon>Gunneridae</taxon>
        <taxon>Pentapetalae</taxon>
        <taxon>asterids</taxon>
        <taxon>lamiids</taxon>
        <taxon>Lamiales</taxon>
        <taxon>Oleaceae</taxon>
        <taxon>Oleeae</taxon>
        <taxon>Fraxinus</taxon>
    </lineage>
</organism>
<dbReference type="Gene3D" id="2.30.30.490">
    <property type="match status" value="1"/>
</dbReference>
<dbReference type="EMBL" id="OU503051">
    <property type="protein sequence ID" value="CAI9779089.1"/>
    <property type="molecule type" value="Genomic_DNA"/>
</dbReference>
<proteinExistence type="predicted"/>
<dbReference type="Proteomes" id="UP000834106">
    <property type="component" value="Chromosome 16"/>
</dbReference>
<accession>A0AAD2A131</accession>
<evidence type="ECO:0000313" key="2">
    <source>
        <dbReference type="Proteomes" id="UP000834106"/>
    </source>
</evidence>
<reference evidence="1" key="1">
    <citation type="submission" date="2023-05" db="EMBL/GenBank/DDBJ databases">
        <authorList>
            <person name="Huff M."/>
        </authorList>
    </citation>
    <scope>NUCLEOTIDE SEQUENCE</scope>
</reference>
<gene>
    <name evidence="1" type="ORF">FPE_LOCUS26519</name>
</gene>
<dbReference type="InterPro" id="IPR043151">
    <property type="entry name" value="BAH_sf"/>
</dbReference>